<gene>
    <name evidence="17" type="ORF">K4G66_18190</name>
</gene>
<keyword evidence="5" id="KW-0436">Ligase</keyword>
<dbReference type="AlphaFoldDB" id="A0AA49GIJ4"/>
<protein>
    <recommendedName>
        <fullName evidence="13">Long-chain-fatty-acid--CoA ligase</fullName>
        <ecNumber evidence="12">6.2.1.3</ecNumber>
    </recommendedName>
    <alternativeName>
        <fullName evidence="14">Long-chain acyl-CoA synthetase</fullName>
    </alternativeName>
</protein>
<dbReference type="CDD" id="cd05936">
    <property type="entry name" value="FC-FACS_FadD_like"/>
    <property type="match status" value="1"/>
</dbReference>
<dbReference type="GO" id="GO:0004467">
    <property type="term" value="F:long-chain fatty acid-CoA ligase activity"/>
    <property type="evidence" value="ECO:0007669"/>
    <property type="project" value="UniProtKB-EC"/>
</dbReference>
<evidence type="ECO:0000256" key="11">
    <source>
        <dbReference type="ARBA" id="ARBA00023136"/>
    </source>
</evidence>
<comment type="pathway">
    <text evidence="3">Lipid metabolism; fatty acid beta-oxidation.</text>
</comment>
<dbReference type="SUPFAM" id="SSF56801">
    <property type="entry name" value="Acetyl-CoA synthetase-like"/>
    <property type="match status" value="1"/>
</dbReference>
<evidence type="ECO:0000256" key="4">
    <source>
        <dbReference type="ARBA" id="ARBA00006432"/>
    </source>
</evidence>
<evidence type="ECO:0000256" key="7">
    <source>
        <dbReference type="ARBA" id="ARBA00022832"/>
    </source>
</evidence>
<dbReference type="Pfam" id="PF00501">
    <property type="entry name" value="AMP-binding"/>
    <property type="match status" value="1"/>
</dbReference>
<dbReference type="Gene3D" id="3.40.50.980">
    <property type="match status" value="2"/>
</dbReference>
<accession>A0AA49GIJ4</accession>
<evidence type="ECO:0000259" key="15">
    <source>
        <dbReference type="Pfam" id="PF00501"/>
    </source>
</evidence>
<keyword evidence="7" id="KW-0276">Fatty acid metabolism</keyword>
<dbReference type="InterPro" id="IPR045851">
    <property type="entry name" value="AMP-bd_C_sf"/>
</dbReference>
<dbReference type="PROSITE" id="PS00455">
    <property type="entry name" value="AMP_BINDING"/>
    <property type="match status" value="1"/>
</dbReference>
<evidence type="ECO:0000256" key="6">
    <source>
        <dbReference type="ARBA" id="ARBA00022741"/>
    </source>
</evidence>
<keyword evidence="9" id="KW-0460">Magnesium</keyword>
<evidence type="ECO:0000256" key="9">
    <source>
        <dbReference type="ARBA" id="ARBA00022842"/>
    </source>
</evidence>
<dbReference type="GO" id="GO:0016020">
    <property type="term" value="C:membrane"/>
    <property type="evidence" value="ECO:0007669"/>
    <property type="project" value="UniProtKB-SubCell"/>
</dbReference>
<feature type="domain" description="AMP-binding enzyme C-terminal" evidence="16">
    <location>
        <begin position="474"/>
        <end position="548"/>
    </location>
</feature>
<proteinExistence type="inferred from homology"/>
<name>A0AA49GIJ4_9BACT</name>
<evidence type="ECO:0000256" key="10">
    <source>
        <dbReference type="ARBA" id="ARBA00023098"/>
    </source>
</evidence>
<reference evidence="17" key="2">
    <citation type="journal article" date="2024" name="Antonie Van Leeuwenhoek">
        <title>Roseihalotalea indica gen. nov., sp. nov., a halophilic Bacteroidetes from mesopelagic Southwest Indian Ocean with higher carbohydrate metabolic potential.</title>
        <authorList>
            <person name="Chen B."/>
            <person name="Zhang M."/>
            <person name="Lin D."/>
            <person name="Ye J."/>
            <person name="Tang K."/>
        </authorList>
    </citation>
    <scope>NUCLEOTIDE SEQUENCE</scope>
    <source>
        <strain evidence="17">TK19036</strain>
    </source>
</reference>
<dbReference type="Pfam" id="PF13193">
    <property type="entry name" value="AMP-binding_C"/>
    <property type="match status" value="1"/>
</dbReference>
<evidence type="ECO:0000256" key="13">
    <source>
        <dbReference type="ARBA" id="ARBA00039545"/>
    </source>
</evidence>
<feature type="domain" description="AMP-dependent synthetase/ligase" evidence="15">
    <location>
        <begin position="37"/>
        <end position="423"/>
    </location>
</feature>
<keyword evidence="6" id="KW-0547">Nucleotide-binding</keyword>
<dbReference type="PANTHER" id="PTHR43767:SF8">
    <property type="entry name" value="LONG-CHAIN-FATTY-ACID--COA LIGASE"/>
    <property type="match status" value="1"/>
</dbReference>
<dbReference type="Gene3D" id="2.30.38.10">
    <property type="entry name" value="Luciferase, Domain 3"/>
    <property type="match status" value="1"/>
</dbReference>
<organism evidence="17">
    <name type="scientific">Roseihalotalea indica</name>
    <dbReference type="NCBI Taxonomy" id="2867963"/>
    <lineage>
        <taxon>Bacteria</taxon>
        <taxon>Pseudomonadati</taxon>
        <taxon>Bacteroidota</taxon>
        <taxon>Cytophagia</taxon>
        <taxon>Cytophagales</taxon>
        <taxon>Catalimonadaceae</taxon>
        <taxon>Roseihalotalea</taxon>
    </lineage>
</organism>
<dbReference type="EC" id="6.2.1.3" evidence="12"/>
<dbReference type="EMBL" id="CP120682">
    <property type="protein sequence ID" value="WKN34311.1"/>
    <property type="molecule type" value="Genomic_DNA"/>
</dbReference>
<comment type="cofactor">
    <cofactor evidence="1">
        <name>Mg(2+)</name>
        <dbReference type="ChEBI" id="CHEBI:18420"/>
    </cofactor>
</comment>
<sequence length="563" mass="62601">MEVQTFSWYKNYPEGVPHEINPHQFESLVDLLEHCIKEYGPLDAFTCMGTSITFDELDRLSRNFAAYLQQDLKLLKGSRVAIQMPNLLQYPIAMLGALRAGMIVVNTNPLYTAREMKHQFVDSGADAIIILANFAHSLEKILTDTSIKHIIVTEIGDQLGGIKKTIVNGVVKYIKKMVPKYHLPAAVKFNDALKRGSQHSFQRVSLKGEDTAFLQYTGGTTGVSKGAVLSHTNLVANMEQISAWMSVQLNNKEETMITALPLYHIYALTVNCLSMMKIGARNILIPNPRDMKGFIKELNKYPFSVITGVNTLYNGLLNQPNFDSIDFSHLKITSAGGMAMQTAVAERWKKRTGVPVAEGYGLTETAPVLTSNIPLAGRERLGTIGLPLPSTQIIIVNDDGEEVPVGEPGEIYAKGPQVMSGYWNRPEETENVFTKDGWFKTGDIGVINEEGFIKIVDRKKEMINVSGFNVYPNEIEDIVAGHEKVLEVGAIGVPDARSTEVVKICVVKKDPSLTQEELLKYCKENMTAYKVPKYIEFRDELPKSNVGKILRRLLKEGEATEKA</sequence>
<evidence type="ECO:0000313" key="17">
    <source>
        <dbReference type="EMBL" id="WKN34311.1"/>
    </source>
</evidence>
<keyword evidence="10" id="KW-0443">Lipid metabolism</keyword>
<evidence type="ECO:0000256" key="5">
    <source>
        <dbReference type="ARBA" id="ARBA00022598"/>
    </source>
</evidence>
<comment type="subcellular location">
    <subcellularLocation>
        <location evidence="2">Membrane</location>
        <topology evidence="2">Peripheral membrane protein</topology>
    </subcellularLocation>
</comment>
<dbReference type="FunFam" id="3.30.300.30:FF:000006">
    <property type="entry name" value="Long-chain-fatty-acid--CoA ligase FadD"/>
    <property type="match status" value="1"/>
</dbReference>
<evidence type="ECO:0000256" key="3">
    <source>
        <dbReference type="ARBA" id="ARBA00005005"/>
    </source>
</evidence>
<keyword evidence="11" id="KW-0472">Membrane</keyword>
<evidence type="ECO:0000256" key="12">
    <source>
        <dbReference type="ARBA" id="ARBA00026121"/>
    </source>
</evidence>
<dbReference type="PANTHER" id="PTHR43767">
    <property type="entry name" value="LONG-CHAIN-FATTY-ACID--COA LIGASE"/>
    <property type="match status" value="1"/>
</dbReference>
<dbReference type="GO" id="GO:0005524">
    <property type="term" value="F:ATP binding"/>
    <property type="evidence" value="ECO:0007669"/>
    <property type="project" value="UniProtKB-KW"/>
</dbReference>
<reference evidence="17" key="1">
    <citation type="journal article" date="2023" name="Comput. Struct. Biotechnol. J.">
        <title>Discovery of a novel marine Bacteroidetes with a rich repertoire of carbohydrate-active enzymes.</title>
        <authorList>
            <person name="Chen B."/>
            <person name="Liu G."/>
            <person name="Chen Q."/>
            <person name="Wang H."/>
            <person name="Liu L."/>
            <person name="Tang K."/>
        </authorList>
    </citation>
    <scope>NUCLEOTIDE SEQUENCE</scope>
    <source>
        <strain evidence="17">TK19036</strain>
    </source>
</reference>
<dbReference type="InterPro" id="IPR000873">
    <property type="entry name" value="AMP-dep_synth/lig_dom"/>
</dbReference>
<keyword evidence="8" id="KW-0067">ATP-binding</keyword>
<dbReference type="InterPro" id="IPR050237">
    <property type="entry name" value="ATP-dep_AMP-bd_enzyme"/>
</dbReference>
<dbReference type="Gene3D" id="3.30.300.30">
    <property type="match status" value="1"/>
</dbReference>
<dbReference type="InterPro" id="IPR020845">
    <property type="entry name" value="AMP-binding_CS"/>
</dbReference>
<comment type="similarity">
    <text evidence="4">Belongs to the ATP-dependent AMP-binding enzyme family.</text>
</comment>
<dbReference type="FunFam" id="3.40.50.12780:FF:000003">
    <property type="entry name" value="Long-chain-fatty-acid--CoA ligase FadD"/>
    <property type="match status" value="1"/>
</dbReference>
<evidence type="ECO:0000256" key="14">
    <source>
        <dbReference type="ARBA" id="ARBA00042773"/>
    </source>
</evidence>
<dbReference type="InterPro" id="IPR025110">
    <property type="entry name" value="AMP-bd_C"/>
</dbReference>
<evidence type="ECO:0000259" key="16">
    <source>
        <dbReference type="Pfam" id="PF13193"/>
    </source>
</evidence>
<evidence type="ECO:0000256" key="8">
    <source>
        <dbReference type="ARBA" id="ARBA00022840"/>
    </source>
</evidence>
<evidence type="ECO:0000256" key="2">
    <source>
        <dbReference type="ARBA" id="ARBA00004170"/>
    </source>
</evidence>
<evidence type="ECO:0000256" key="1">
    <source>
        <dbReference type="ARBA" id="ARBA00001946"/>
    </source>
</evidence>